<dbReference type="PRINTS" id="PR00463">
    <property type="entry name" value="EP450I"/>
</dbReference>
<dbReference type="EMBL" id="CAUYUE010000012">
    <property type="protein sequence ID" value="CAK0785540.1"/>
    <property type="molecule type" value="Genomic_DNA"/>
</dbReference>
<sequence>MQQKVMLQTQPRIAHLSSLSEAQRGAAPPCIRILPQRCHRAAFVPLAEAQPRSTKASAATSSSASSLDWHSNGTQVPLNDLPEPDGDWSLPFIGETPEFKANHWDWARKRVAKYGPVFRSNIFGSDVIVVTDFVGLQKVFGGAHKLTQWMTAPSLELLCEGSIEAGKEKASHQKQRRQQGAAFTPDAMDAYLPRVVATCEAYLQHWASQDSVNLVPAMGELSFDFAEGLVVGLGIDGKEKRILAAKWQEFTKNAFTFTLDLPGTPFNRARKARDYIMAAIKERVAEKKLEFERGSVKKDTLLAFYASAKADEGDPLDEHELAMNVLLLMLAGSDTSRDAHKVLLGVLPELPPAIMEELRAEQRRIVEKHGKGFGRAAMAEMRYAEALSREVLRIWGPADILFRLVKEDFELHGKRIRKGATILASMLYAKACDPRLSAGDHTESAIPLHMDIHQLHASVKPERWLDPSNKLDMAALATFGMGPHSCLGAPLYLQEAKVLLALIARGYDVSNATGAPNDWGVSPNAAGGSPAADVFLKFVPHKYV</sequence>
<keyword evidence="3 8" id="KW-0349">Heme</keyword>
<evidence type="ECO:0000256" key="3">
    <source>
        <dbReference type="ARBA" id="ARBA00022617"/>
    </source>
</evidence>
<keyword evidence="4 8" id="KW-0479">Metal-binding</keyword>
<dbReference type="GO" id="GO:0005506">
    <property type="term" value="F:iron ion binding"/>
    <property type="evidence" value="ECO:0007669"/>
    <property type="project" value="InterPro"/>
</dbReference>
<comment type="caution">
    <text evidence="11">The sequence shown here is derived from an EMBL/GenBank/DDBJ whole genome shotgun (WGS) entry which is preliminary data.</text>
</comment>
<keyword evidence="5 9" id="KW-0560">Oxidoreductase</keyword>
<organism evidence="11 12">
    <name type="scientific">Coccomyxa viridis</name>
    <dbReference type="NCBI Taxonomy" id="1274662"/>
    <lineage>
        <taxon>Eukaryota</taxon>
        <taxon>Viridiplantae</taxon>
        <taxon>Chlorophyta</taxon>
        <taxon>core chlorophytes</taxon>
        <taxon>Trebouxiophyceae</taxon>
        <taxon>Trebouxiophyceae incertae sedis</taxon>
        <taxon>Coccomyxaceae</taxon>
        <taxon>Coccomyxa</taxon>
    </lineage>
</organism>
<dbReference type="GO" id="GO:0020037">
    <property type="term" value="F:heme binding"/>
    <property type="evidence" value="ECO:0007669"/>
    <property type="project" value="InterPro"/>
</dbReference>
<evidence type="ECO:0000256" key="6">
    <source>
        <dbReference type="ARBA" id="ARBA00023004"/>
    </source>
</evidence>
<gene>
    <name evidence="11" type="ORF">CVIRNUC_008750</name>
</gene>
<keyword evidence="12" id="KW-1185">Reference proteome</keyword>
<keyword evidence="7 9" id="KW-0503">Monooxygenase</keyword>
<dbReference type="GO" id="GO:0004497">
    <property type="term" value="F:monooxygenase activity"/>
    <property type="evidence" value="ECO:0007669"/>
    <property type="project" value="UniProtKB-KW"/>
</dbReference>
<dbReference type="InterPro" id="IPR001128">
    <property type="entry name" value="Cyt_P450"/>
</dbReference>
<dbReference type="InterPro" id="IPR002401">
    <property type="entry name" value="Cyt_P450_E_grp-I"/>
</dbReference>
<evidence type="ECO:0000256" key="9">
    <source>
        <dbReference type="RuleBase" id="RU000461"/>
    </source>
</evidence>
<dbReference type="PANTHER" id="PTHR24286">
    <property type="entry name" value="CYTOCHROME P450 26"/>
    <property type="match status" value="1"/>
</dbReference>
<comment type="cofactor">
    <cofactor evidence="1 8">
        <name>heme</name>
        <dbReference type="ChEBI" id="CHEBI:30413"/>
    </cofactor>
</comment>
<dbReference type="GO" id="GO:0016125">
    <property type="term" value="P:sterol metabolic process"/>
    <property type="evidence" value="ECO:0007669"/>
    <property type="project" value="TreeGrafter"/>
</dbReference>
<evidence type="ECO:0000313" key="11">
    <source>
        <dbReference type="EMBL" id="CAK0785540.1"/>
    </source>
</evidence>
<dbReference type="Gene3D" id="1.10.630.10">
    <property type="entry name" value="Cytochrome P450"/>
    <property type="match status" value="1"/>
</dbReference>
<evidence type="ECO:0000256" key="7">
    <source>
        <dbReference type="ARBA" id="ARBA00023033"/>
    </source>
</evidence>
<evidence type="ECO:0000256" key="10">
    <source>
        <dbReference type="SAM" id="MobiDB-lite"/>
    </source>
</evidence>
<accession>A0AAV1IHP4</accession>
<dbReference type="SUPFAM" id="SSF48264">
    <property type="entry name" value="Cytochrome P450"/>
    <property type="match status" value="1"/>
</dbReference>
<feature type="binding site" description="axial binding residue" evidence="8">
    <location>
        <position position="486"/>
    </location>
    <ligand>
        <name>heme</name>
        <dbReference type="ChEBI" id="CHEBI:30413"/>
    </ligand>
    <ligandPart>
        <name>Fe</name>
        <dbReference type="ChEBI" id="CHEBI:18248"/>
    </ligandPart>
</feature>
<proteinExistence type="inferred from homology"/>
<feature type="compositionally biased region" description="Polar residues" evidence="10">
    <location>
        <begin position="68"/>
        <end position="77"/>
    </location>
</feature>
<evidence type="ECO:0000256" key="2">
    <source>
        <dbReference type="ARBA" id="ARBA00010617"/>
    </source>
</evidence>
<evidence type="ECO:0000256" key="8">
    <source>
        <dbReference type="PIRSR" id="PIRSR602401-1"/>
    </source>
</evidence>
<dbReference type="PANTHER" id="PTHR24286:SF24">
    <property type="entry name" value="LANOSTEROL 14-ALPHA DEMETHYLASE"/>
    <property type="match status" value="1"/>
</dbReference>
<dbReference type="Proteomes" id="UP001314263">
    <property type="component" value="Unassembled WGS sequence"/>
</dbReference>
<evidence type="ECO:0000313" key="12">
    <source>
        <dbReference type="Proteomes" id="UP001314263"/>
    </source>
</evidence>
<protein>
    <recommendedName>
        <fullName evidence="13">Cytochrome P450</fullName>
    </recommendedName>
</protein>
<reference evidence="11 12" key="1">
    <citation type="submission" date="2023-10" db="EMBL/GenBank/DDBJ databases">
        <authorList>
            <person name="Maclean D."/>
            <person name="Macfadyen A."/>
        </authorList>
    </citation>
    <scope>NUCLEOTIDE SEQUENCE [LARGE SCALE GENOMIC DNA]</scope>
</reference>
<name>A0AAV1IHP4_9CHLO</name>
<keyword evidence="6 8" id="KW-0408">Iron</keyword>
<evidence type="ECO:0000256" key="5">
    <source>
        <dbReference type="ARBA" id="ARBA00023002"/>
    </source>
</evidence>
<feature type="compositionally biased region" description="Low complexity" evidence="10">
    <location>
        <begin position="54"/>
        <end position="66"/>
    </location>
</feature>
<dbReference type="InterPro" id="IPR036396">
    <property type="entry name" value="Cyt_P450_sf"/>
</dbReference>
<evidence type="ECO:0008006" key="13">
    <source>
        <dbReference type="Google" id="ProtNLM"/>
    </source>
</evidence>
<dbReference type="GO" id="GO:0016705">
    <property type="term" value="F:oxidoreductase activity, acting on paired donors, with incorporation or reduction of molecular oxygen"/>
    <property type="evidence" value="ECO:0007669"/>
    <property type="project" value="InterPro"/>
</dbReference>
<feature type="region of interest" description="Disordered" evidence="10">
    <location>
        <begin position="54"/>
        <end position="81"/>
    </location>
</feature>
<dbReference type="AlphaFoldDB" id="A0AAV1IHP4"/>
<dbReference type="Pfam" id="PF00067">
    <property type="entry name" value="p450"/>
    <property type="match status" value="2"/>
</dbReference>
<evidence type="ECO:0000256" key="4">
    <source>
        <dbReference type="ARBA" id="ARBA00022723"/>
    </source>
</evidence>
<evidence type="ECO:0000256" key="1">
    <source>
        <dbReference type="ARBA" id="ARBA00001971"/>
    </source>
</evidence>
<comment type="similarity">
    <text evidence="2 9">Belongs to the cytochrome P450 family.</text>
</comment>
<dbReference type="InterPro" id="IPR017972">
    <property type="entry name" value="Cyt_P450_CS"/>
</dbReference>
<dbReference type="PROSITE" id="PS00086">
    <property type="entry name" value="CYTOCHROME_P450"/>
    <property type="match status" value="1"/>
</dbReference>